<comment type="subcellular location">
    <subcellularLocation>
        <location evidence="12">Cytoplasm</location>
    </subcellularLocation>
    <subcellularLocation>
        <location evidence="12">Nucleus</location>
    </subcellularLocation>
</comment>
<feature type="binding site" evidence="12">
    <location>
        <begin position="250"/>
        <end position="255"/>
    </location>
    <ligand>
        <name>ATP</name>
        <dbReference type="ChEBI" id="CHEBI:30616"/>
    </ligand>
</feature>
<keyword evidence="12" id="KW-0539">Nucleus</keyword>
<gene>
    <name evidence="12" type="primary">RBK1</name>
    <name evidence="14" type="ORF">KABA2_02S16192</name>
</gene>
<comment type="similarity">
    <text evidence="12">Belongs to the carbohydrate kinase PfkB family. Ribokinase subfamily.</text>
</comment>
<dbReference type="InterPro" id="IPR002139">
    <property type="entry name" value="Ribo/fructo_kinase"/>
</dbReference>
<feature type="binding site" evidence="12">
    <location>
        <begin position="284"/>
        <end position="285"/>
    </location>
    <ligand>
        <name>ATP</name>
        <dbReference type="ChEBI" id="CHEBI:30616"/>
    </ligand>
</feature>
<dbReference type="InterPro" id="IPR011877">
    <property type="entry name" value="Ribokinase"/>
</dbReference>
<evidence type="ECO:0000259" key="13">
    <source>
        <dbReference type="Pfam" id="PF00294"/>
    </source>
</evidence>
<dbReference type="InterPro" id="IPR011611">
    <property type="entry name" value="PfkB_dom"/>
</dbReference>
<evidence type="ECO:0000256" key="7">
    <source>
        <dbReference type="ARBA" id="ARBA00022777"/>
    </source>
</evidence>
<comment type="pathway">
    <text evidence="12">Carbohydrate metabolism; D-ribose degradation; D-ribose 5-phosphate from beta-D-ribopyranose: step 2/2.</text>
</comment>
<feature type="binding site" evidence="12">
    <location>
        <begin position="38"/>
        <end position="42"/>
    </location>
    <ligand>
        <name>substrate</name>
    </ligand>
</feature>
<evidence type="ECO:0000313" key="14">
    <source>
        <dbReference type="EMBL" id="CAB4253297.1"/>
    </source>
</evidence>
<dbReference type="GO" id="GO:0005634">
    <property type="term" value="C:nucleus"/>
    <property type="evidence" value="ECO:0007669"/>
    <property type="project" value="UniProtKB-SubCell"/>
</dbReference>
<feature type="binding site" evidence="12">
    <location>
        <position position="281"/>
    </location>
    <ligand>
        <name>K(+)</name>
        <dbReference type="ChEBI" id="CHEBI:29103"/>
    </ligand>
</feature>
<comment type="function">
    <text evidence="12">Catalyzes the phosphorylation of ribose at O-5 in a reaction requiring ATP and magnesium. The resulting D-ribose-5-phosphate can then be used either for sythesis of nucleotides, histidine, and tryptophan, or as a component of the pentose phosphate pathway.</text>
</comment>
<keyword evidence="8 12" id="KW-0067">ATP-binding</keyword>
<keyword evidence="15" id="KW-1185">Reference proteome</keyword>
<evidence type="ECO:0000256" key="2">
    <source>
        <dbReference type="ARBA" id="ARBA00012035"/>
    </source>
</evidence>
<evidence type="ECO:0000256" key="12">
    <source>
        <dbReference type="HAMAP-Rule" id="MF_03215"/>
    </source>
</evidence>
<dbReference type="Pfam" id="PF00294">
    <property type="entry name" value="PfkB"/>
    <property type="match status" value="1"/>
</dbReference>
<evidence type="ECO:0000313" key="15">
    <source>
        <dbReference type="Proteomes" id="UP000644660"/>
    </source>
</evidence>
<feature type="domain" description="Carbohydrate kinase PfkB" evidence="13">
    <location>
        <begin position="3"/>
        <end position="326"/>
    </location>
</feature>
<feature type="binding site" evidence="12">
    <location>
        <position position="318"/>
    </location>
    <ligand>
        <name>K(+)</name>
        <dbReference type="ChEBI" id="CHEBI:29103"/>
    </ligand>
</feature>
<comment type="activity regulation">
    <text evidence="12">Activated by a monovalent cation that binds near, but not in, the active site. The most likely occupant of the site in vivo is potassium. Ion binding induces a conformational change that may alter substrate affinity.</text>
</comment>
<name>A0A8H2VDF6_9SACH</name>
<dbReference type="Proteomes" id="UP000644660">
    <property type="component" value="Unassembled WGS sequence"/>
</dbReference>
<feature type="binding site" evidence="12">
    <location>
        <position position="324"/>
    </location>
    <ligand>
        <name>K(+)</name>
        <dbReference type="ChEBI" id="CHEBI:29103"/>
    </ligand>
</feature>
<keyword evidence="7 12" id="KW-0418">Kinase</keyword>
<dbReference type="AlphaFoldDB" id="A0A8H2VDF6"/>
<dbReference type="GO" id="GO:0046872">
    <property type="term" value="F:metal ion binding"/>
    <property type="evidence" value="ECO:0007669"/>
    <property type="project" value="UniProtKB-KW"/>
</dbReference>
<dbReference type="GO" id="GO:0005737">
    <property type="term" value="C:cytoplasm"/>
    <property type="evidence" value="ECO:0007669"/>
    <property type="project" value="UniProtKB-SubCell"/>
</dbReference>
<dbReference type="EMBL" id="CAEFZW010000002">
    <property type="protein sequence ID" value="CAB4253297.1"/>
    <property type="molecule type" value="Genomic_DNA"/>
</dbReference>
<comment type="catalytic activity">
    <reaction evidence="12">
        <text>D-ribose + ATP = D-ribose 5-phosphate + ADP + H(+)</text>
        <dbReference type="Rhea" id="RHEA:13697"/>
        <dbReference type="ChEBI" id="CHEBI:15378"/>
        <dbReference type="ChEBI" id="CHEBI:30616"/>
        <dbReference type="ChEBI" id="CHEBI:47013"/>
        <dbReference type="ChEBI" id="CHEBI:78346"/>
        <dbReference type="ChEBI" id="CHEBI:456216"/>
        <dbReference type="EC" id="2.7.1.15"/>
    </reaction>
</comment>
<evidence type="ECO:0000256" key="11">
    <source>
        <dbReference type="ARBA" id="ARBA00023277"/>
    </source>
</evidence>
<sequence length="340" mass="37450">MGITVIGSLNYDLVTYTDRIPEAGETFKANSFETHTGGKGLNQTVAISKLKQIDAGYKIQMVGNVGKDAFGEQLLGYLKKNNVETSNVGTQSDVSTGVATILVEEKMSGQNRILITEGANGKTTYTDDELAKIFNNDDDSESNHMIVFQHEIPDPVSMMKWFNANKKNYTIVYNPSPFHPLQKEDWSLFDVLVVNEIESLQIIKNIYPQNYVDMVETSIKNGFVEAYFKICEELQKNVMNATKLAIVIITLGSQGVLFSSAENQTVQYLPAIQVEKVVDTTGAGDTFLGGVVTQLYQGKSLKQAIQFSTFASSLTIQTPGAAESIPYYPDVVSNMNSNLK</sequence>
<dbReference type="PRINTS" id="PR00990">
    <property type="entry name" value="RIBOKINASE"/>
</dbReference>
<keyword evidence="9 12" id="KW-0460">Magnesium</keyword>
<keyword evidence="10 12" id="KW-0630">Potassium</keyword>
<evidence type="ECO:0000256" key="5">
    <source>
        <dbReference type="ARBA" id="ARBA00022723"/>
    </source>
</evidence>
<reference evidence="14 15" key="1">
    <citation type="submission" date="2020-05" db="EMBL/GenBank/DDBJ databases">
        <authorList>
            <person name="Casaregola S."/>
            <person name="Devillers H."/>
            <person name="Grondin C."/>
        </authorList>
    </citation>
    <scope>NUCLEOTIDE SEQUENCE [LARGE SCALE GENOMIC DNA]</scope>
    <source>
        <strain evidence="14 15">CLIB 1767</strain>
    </source>
</reference>
<dbReference type="CDD" id="cd01174">
    <property type="entry name" value="ribokinase"/>
    <property type="match status" value="1"/>
</dbReference>
<feature type="binding site" evidence="12">
    <location>
        <position position="195"/>
    </location>
    <ligand>
        <name>ATP</name>
        <dbReference type="ChEBI" id="CHEBI:30616"/>
    </ligand>
</feature>
<dbReference type="PANTHER" id="PTHR10584:SF166">
    <property type="entry name" value="RIBOKINASE"/>
    <property type="match status" value="1"/>
</dbReference>
<dbReference type="HAMAP" id="MF_01987">
    <property type="entry name" value="Ribokinase"/>
    <property type="match status" value="1"/>
</dbReference>
<feature type="binding site" evidence="12">
    <location>
        <begin position="10"/>
        <end position="12"/>
    </location>
    <ligand>
        <name>substrate</name>
    </ligand>
</feature>
<comment type="caution">
    <text evidence="14">The sequence shown here is derived from an EMBL/GenBank/DDBJ whole genome shotgun (WGS) entry which is preliminary data.</text>
</comment>
<feature type="binding site" evidence="12">
    <location>
        <position position="315"/>
    </location>
    <ligand>
        <name>K(+)</name>
        <dbReference type="ChEBI" id="CHEBI:29103"/>
    </ligand>
</feature>
<dbReference type="SUPFAM" id="SSF53613">
    <property type="entry name" value="Ribokinase-like"/>
    <property type="match status" value="1"/>
</dbReference>
<dbReference type="PROSITE" id="PS00584">
    <property type="entry name" value="PFKB_KINASES_2"/>
    <property type="match status" value="1"/>
</dbReference>
<evidence type="ECO:0000256" key="3">
    <source>
        <dbReference type="ARBA" id="ARBA00016943"/>
    </source>
</evidence>
<keyword evidence="5 12" id="KW-0479">Metal-binding</keyword>
<evidence type="ECO:0000256" key="8">
    <source>
        <dbReference type="ARBA" id="ARBA00022840"/>
    </source>
</evidence>
<dbReference type="GO" id="GO:0005524">
    <property type="term" value="F:ATP binding"/>
    <property type="evidence" value="ECO:0007669"/>
    <property type="project" value="UniProtKB-UniRule"/>
</dbReference>
<comment type="similarity">
    <text evidence="1">Belongs to the carbohydrate kinase pfkB family.</text>
</comment>
<feature type="binding site" evidence="12">
    <location>
        <position position="285"/>
    </location>
    <ligand>
        <name>substrate</name>
    </ligand>
</feature>
<evidence type="ECO:0000256" key="10">
    <source>
        <dbReference type="ARBA" id="ARBA00022958"/>
    </source>
</evidence>
<dbReference type="PANTHER" id="PTHR10584">
    <property type="entry name" value="SUGAR KINASE"/>
    <property type="match status" value="1"/>
</dbReference>
<accession>A0A8H2VDF6</accession>
<evidence type="ECO:0000256" key="9">
    <source>
        <dbReference type="ARBA" id="ARBA00022842"/>
    </source>
</evidence>
<feature type="binding site" evidence="12">
    <location>
        <position position="151"/>
    </location>
    <ligand>
        <name>substrate</name>
    </ligand>
</feature>
<dbReference type="EC" id="2.7.1.15" evidence="2 12"/>
<keyword evidence="4 12" id="KW-0808">Transferase</keyword>
<dbReference type="InterPro" id="IPR029056">
    <property type="entry name" value="Ribokinase-like"/>
</dbReference>
<dbReference type="OrthoDB" id="415590at2759"/>
<proteinExistence type="inferred from homology"/>
<protein>
    <recommendedName>
        <fullName evidence="3 12">Ribokinase</fullName>
        <shortName evidence="12">RK</shortName>
        <ecNumber evidence="2 12">2.7.1.15</ecNumber>
    </recommendedName>
</protein>
<keyword evidence="6 12" id="KW-0547">Nucleotide-binding</keyword>
<evidence type="ECO:0000256" key="4">
    <source>
        <dbReference type="ARBA" id="ARBA00022679"/>
    </source>
</evidence>
<evidence type="ECO:0000256" key="1">
    <source>
        <dbReference type="ARBA" id="ARBA00005380"/>
    </source>
</evidence>
<feature type="binding site" evidence="12">
    <location>
        <position position="320"/>
    </location>
    <ligand>
        <name>K(+)</name>
        <dbReference type="ChEBI" id="CHEBI:29103"/>
    </ligand>
</feature>
<evidence type="ECO:0000256" key="6">
    <source>
        <dbReference type="ARBA" id="ARBA00022741"/>
    </source>
</evidence>
<dbReference type="InterPro" id="IPR002173">
    <property type="entry name" value="Carboh/pur_kinase_PfkB_CS"/>
</dbReference>
<keyword evidence="11 12" id="KW-0119">Carbohydrate metabolism</keyword>
<feature type="active site" description="Proton acceptor" evidence="12">
    <location>
        <position position="285"/>
    </location>
</feature>
<feature type="binding site" evidence="12">
    <location>
        <position position="279"/>
    </location>
    <ligand>
        <name>K(+)</name>
        <dbReference type="ChEBI" id="CHEBI:29103"/>
    </ligand>
</feature>
<comment type="cofactor">
    <cofactor evidence="12">
        <name>Mg(2+)</name>
        <dbReference type="ChEBI" id="CHEBI:18420"/>
    </cofactor>
    <text evidence="12">Requires a divalent cation, most likely magnesium in vivo, as an electrophilic catalyst to aid phosphoryl group transfer. It is the chelate of the metal and the nucleotide that is the actual substrate.</text>
</comment>
<dbReference type="Gene3D" id="3.40.1190.20">
    <property type="match status" value="1"/>
</dbReference>
<organism evidence="14 15">
    <name type="scientific">Maudiozyma barnettii</name>
    <dbReference type="NCBI Taxonomy" id="61262"/>
    <lineage>
        <taxon>Eukaryota</taxon>
        <taxon>Fungi</taxon>
        <taxon>Dikarya</taxon>
        <taxon>Ascomycota</taxon>
        <taxon>Saccharomycotina</taxon>
        <taxon>Saccharomycetes</taxon>
        <taxon>Saccharomycetales</taxon>
        <taxon>Saccharomycetaceae</taxon>
        <taxon>Maudiozyma</taxon>
    </lineage>
</organism>
<keyword evidence="12" id="KW-0963">Cytoplasm</keyword>
<dbReference type="GO" id="GO:0019303">
    <property type="term" value="P:D-ribose catabolic process"/>
    <property type="evidence" value="ECO:0007669"/>
    <property type="project" value="UniProtKB-UniRule"/>
</dbReference>
<comment type="subunit">
    <text evidence="12">Homodimer.</text>
</comment>
<dbReference type="GO" id="GO:0004747">
    <property type="term" value="F:ribokinase activity"/>
    <property type="evidence" value="ECO:0007669"/>
    <property type="project" value="UniProtKB-UniRule"/>
</dbReference>
<dbReference type="UniPathway" id="UPA00916">
    <property type="reaction ID" value="UER00889"/>
</dbReference>
<comment type="caution">
    <text evidence="12">Lacks conserved residue(s) required for the propagation of feature annotation.</text>
</comment>